<evidence type="ECO:0000313" key="3">
    <source>
        <dbReference type="Proteomes" id="UP000267606"/>
    </source>
</evidence>
<name>A0A183HHW6_9BILA</name>
<dbReference type="WBParaSite" id="OFLC_0000707701-mRNA-1">
    <property type="protein sequence ID" value="OFLC_0000707701-mRNA-1"/>
    <property type="gene ID" value="OFLC_0000707701"/>
</dbReference>
<dbReference type="PANTHER" id="PTHR46467">
    <property type="entry name" value="TETHER CONTAINING UBX DOMAIN FOR GLUT4"/>
    <property type="match status" value="1"/>
</dbReference>
<evidence type="ECO:0000313" key="4">
    <source>
        <dbReference type="WBParaSite" id="OFLC_0000707701-mRNA-1"/>
    </source>
</evidence>
<dbReference type="GO" id="GO:0005737">
    <property type="term" value="C:cytoplasm"/>
    <property type="evidence" value="ECO:0007669"/>
    <property type="project" value="TreeGrafter"/>
</dbReference>
<gene>
    <name evidence="2" type="ORF">OFLC_LOCUS7078</name>
</gene>
<dbReference type="GO" id="GO:0012506">
    <property type="term" value="C:vesicle membrane"/>
    <property type="evidence" value="ECO:0007669"/>
    <property type="project" value="TreeGrafter"/>
</dbReference>
<dbReference type="GO" id="GO:0005634">
    <property type="term" value="C:nucleus"/>
    <property type="evidence" value="ECO:0007669"/>
    <property type="project" value="TreeGrafter"/>
</dbReference>
<evidence type="ECO:0000256" key="1">
    <source>
        <dbReference type="SAM" id="Coils"/>
    </source>
</evidence>
<dbReference type="STRING" id="387005.A0A183HHW6"/>
<dbReference type="Proteomes" id="UP000267606">
    <property type="component" value="Unassembled WGS sequence"/>
</dbReference>
<dbReference type="AlphaFoldDB" id="A0A183HHW6"/>
<keyword evidence="3" id="KW-1185">Reference proteome</keyword>
<dbReference type="CDD" id="cd17075">
    <property type="entry name" value="UBX1_UBXN9"/>
    <property type="match status" value="1"/>
</dbReference>
<keyword evidence="1" id="KW-0175">Coiled coil</keyword>
<dbReference type="GO" id="GO:0042593">
    <property type="term" value="P:glucose homeostasis"/>
    <property type="evidence" value="ECO:0007669"/>
    <property type="project" value="TreeGrafter"/>
</dbReference>
<feature type="coiled-coil region" evidence="1">
    <location>
        <begin position="71"/>
        <end position="105"/>
    </location>
</feature>
<dbReference type="GO" id="GO:0006886">
    <property type="term" value="P:intracellular protein transport"/>
    <property type="evidence" value="ECO:0007669"/>
    <property type="project" value="TreeGrafter"/>
</dbReference>
<organism evidence="4">
    <name type="scientific">Onchocerca flexuosa</name>
    <dbReference type="NCBI Taxonomy" id="387005"/>
    <lineage>
        <taxon>Eukaryota</taxon>
        <taxon>Metazoa</taxon>
        <taxon>Ecdysozoa</taxon>
        <taxon>Nematoda</taxon>
        <taxon>Chromadorea</taxon>
        <taxon>Rhabditida</taxon>
        <taxon>Spirurina</taxon>
        <taxon>Spiruromorpha</taxon>
        <taxon>Filarioidea</taxon>
        <taxon>Onchocercidae</taxon>
        <taxon>Onchocerca</taxon>
    </lineage>
</organism>
<dbReference type="InterPro" id="IPR059238">
    <property type="entry name" value="UBX1_UBXN9"/>
</dbReference>
<reference evidence="4" key="1">
    <citation type="submission" date="2016-06" db="UniProtKB">
        <authorList>
            <consortium name="WormBaseParasite"/>
        </authorList>
    </citation>
    <scope>IDENTIFICATION</scope>
</reference>
<proteinExistence type="predicted"/>
<dbReference type="PANTHER" id="PTHR46467:SF1">
    <property type="entry name" value="TETHER CONTAINING UBX DOMAIN FOR GLUT4"/>
    <property type="match status" value="1"/>
</dbReference>
<accession>A0A183HHW6</accession>
<protein>
    <submittedName>
        <fullName evidence="2 4">Uncharacterized protein</fullName>
    </submittedName>
</protein>
<dbReference type="EMBL" id="UZAJ01007142">
    <property type="protein sequence ID" value="VDO49210.1"/>
    <property type="molecule type" value="Genomic_DNA"/>
</dbReference>
<evidence type="ECO:0000313" key="2">
    <source>
        <dbReference type="EMBL" id="VDO49210.1"/>
    </source>
</evidence>
<reference evidence="2 3" key="2">
    <citation type="submission" date="2018-11" db="EMBL/GenBank/DDBJ databases">
        <authorList>
            <consortium name="Pathogen Informatics"/>
        </authorList>
    </citation>
    <scope>NUCLEOTIDE SEQUENCE [LARGE SCALE GENOMIC DNA]</scope>
</reference>
<sequence>MQEFSNKTNLLDVLYEFSQKSAQNLVKCTDGQIPCCAYMNKEYRGEAELRLTTLEAMGITGGRCLIRYFAVNMSSDEISKLENRLAEETERKKKLEKVYETRKTENERRLQLEIEREEIFERQLKTKHEEDTTCSLEHSQEVNRNHETALHTAPSESLNQNTTQYIAESDRRPQTSRLLQLQSLLNQVFSFNLLFHFTLFCSSCINL</sequence>